<accession>A0A812XQ59</accession>
<keyword evidence="2" id="KW-0812">Transmembrane</keyword>
<protein>
    <submittedName>
        <fullName evidence="3">Uncharacterized protein</fullName>
    </submittedName>
</protein>
<evidence type="ECO:0000313" key="4">
    <source>
        <dbReference type="Proteomes" id="UP000649617"/>
    </source>
</evidence>
<gene>
    <name evidence="3" type="ORF">SPIL2461_LOCUS21202</name>
</gene>
<dbReference type="EMBL" id="CAJNIZ010046047">
    <property type="protein sequence ID" value="CAE7737632.1"/>
    <property type="molecule type" value="Genomic_DNA"/>
</dbReference>
<reference evidence="3" key="1">
    <citation type="submission" date="2021-02" db="EMBL/GenBank/DDBJ databases">
        <authorList>
            <person name="Dougan E. K."/>
            <person name="Rhodes N."/>
            <person name="Thang M."/>
            <person name="Chan C."/>
        </authorList>
    </citation>
    <scope>NUCLEOTIDE SEQUENCE</scope>
</reference>
<feature type="region of interest" description="Disordered" evidence="1">
    <location>
        <begin position="451"/>
        <end position="495"/>
    </location>
</feature>
<keyword evidence="2" id="KW-1133">Transmembrane helix</keyword>
<evidence type="ECO:0000256" key="2">
    <source>
        <dbReference type="SAM" id="Phobius"/>
    </source>
</evidence>
<feature type="non-terminal residue" evidence="3">
    <location>
        <position position="495"/>
    </location>
</feature>
<comment type="caution">
    <text evidence="3">The sequence shown here is derived from an EMBL/GenBank/DDBJ whole genome shotgun (WGS) entry which is preliminary data.</text>
</comment>
<organism evidence="3 4">
    <name type="scientific">Symbiodinium pilosum</name>
    <name type="common">Dinoflagellate</name>
    <dbReference type="NCBI Taxonomy" id="2952"/>
    <lineage>
        <taxon>Eukaryota</taxon>
        <taxon>Sar</taxon>
        <taxon>Alveolata</taxon>
        <taxon>Dinophyceae</taxon>
        <taxon>Suessiales</taxon>
        <taxon>Symbiodiniaceae</taxon>
        <taxon>Symbiodinium</taxon>
    </lineage>
</organism>
<evidence type="ECO:0000256" key="1">
    <source>
        <dbReference type="SAM" id="MobiDB-lite"/>
    </source>
</evidence>
<dbReference type="Proteomes" id="UP000649617">
    <property type="component" value="Unassembled WGS sequence"/>
</dbReference>
<feature type="transmembrane region" description="Helical" evidence="2">
    <location>
        <begin position="188"/>
        <end position="211"/>
    </location>
</feature>
<name>A0A812XQ59_SYMPI</name>
<feature type="transmembrane region" description="Helical" evidence="2">
    <location>
        <begin position="363"/>
        <end position="385"/>
    </location>
</feature>
<keyword evidence="2" id="KW-0472">Membrane</keyword>
<keyword evidence="4" id="KW-1185">Reference proteome</keyword>
<proteinExistence type="predicted"/>
<evidence type="ECO:0000313" key="3">
    <source>
        <dbReference type="EMBL" id="CAE7737632.1"/>
    </source>
</evidence>
<feature type="transmembrane region" description="Helical" evidence="2">
    <location>
        <begin position="405"/>
        <end position="426"/>
    </location>
</feature>
<dbReference type="AlphaFoldDB" id="A0A812XQ59"/>
<sequence>MGGLLRAYKPLDEIFWAAGVCQRSDWKAGHISQGERGFLFRLEVPETRGHGPIGDGDLMATNVIVSRIIKESLLQHGSGLLPVVREAVAHAAKRLAEKKGRGKMGEAAKWSADLAMGGVTWERVVDVALQAVTNYGESEASGRLYAVQSRDGWGMELCKSVVLLLAACIPLMKPIINARSLHKRGHQLALAVHTVLDLWMLLTVLLLCSVAPGAREFSRKLEEAADICAKGLARGLKAGDGVKIVDFFVDECTISHANANHCDSGAAFFKGIGSDPSIFQPLKDAVDGIKAGAESLSVPREHLVFLGMSLVAFTWMSKSIATSSLPKRVQWSQTASVSLGIAGPFHLLGFVADQDVKKTLDAIMSMVAARSMILTFAVGVAWFGTKPELFMALTVNREIYRVHLVLAWMGLWTAHFMSAFFALDSIRAAHRSQSKKKAMAGDVEKLHAQGPEAPIIPADPVRRASRAPPPPRRPSMYGTIPAAPPGVNNPTTAPG</sequence>